<dbReference type="Proteomes" id="UP000294593">
    <property type="component" value="Unassembled WGS sequence"/>
</dbReference>
<feature type="active site" description="Nucleophile" evidence="5">
    <location>
        <position position="36"/>
    </location>
</feature>
<dbReference type="PANTHER" id="PTHR11717">
    <property type="entry name" value="LOW MOLECULAR WEIGHT PROTEIN TYROSINE PHOSPHATASE"/>
    <property type="match status" value="1"/>
</dbReference>
<dbReference type="InterPro" id="IPR023485">
    <property type="entry name" value="Ptyr_pPase"/>
</dbReference>
<dbReference type="InterPro" id="IPR036196">
    <property type="entry name" value="Ptyr_pPase_sf"/>
</dbReference>
<evidence type="ECO:0000313" key="8">
    <source>
        <dbReference type="Proteomes" id="UP000294593"/>
    </source>
</evidence>
<keyword evidence="8" id="KW-1185">Reference proteome</keyword>
<sequence>MSGMLSRLIGKSLGGNTSTDAAPTPPEARLRVLMVCMGNICRSPTAEAVLRHRLSAAGLADVVAVDSAGTHAYHLDSPPDARSSQAGAQRGYELAHLRARKVQAQDYAHFDLLLAMDWDNLALLEENCPSDLRPRLRRLTEFIPHSHPLAGAPVVPDPYYGGPSGFEHVLDLVEAACDGLVTHLQMRLAHMDRSQGD</sequence>
<proteinExistence type="inferred from homology"/>
<evidence type="ECO:0000256" key="5">
    <source>
        <dbReference type="PIRSR" id="PIRSR617867-1"/>
    </source>
</evidence>
<dbReference type="PRINTS" id="PR00719">
    <property type="entry name" value="LMWPTPASE"/>
</dbReference>
<keyword evidence="3" id="KW-0378">Hydrolase</keyword>
<feature type="active site" evidence="5">
    <location>
        <position position="42"/>
    </location>
</feature>
<protein>
    <recommendedName>
        <fullName evidence="2">protein-tyrosine-phosphatase</fullName>
        <ecNumber evidence="2">3.1.3.48</ecNumber>
    </recommendedName>
</protein>
<comment type="caution">
    <text evidence="7">The sequence shown here is derived from an EMBL/GenBank/DDBJ whole genome shotgun (WGS) entry which is preliminary data.</text>
</comment>
<evidence type="ECO:0000256" key="2">
    <source>
        <dbReference type="ARBA" id="ARBA00013064"/>
    </source>
</evidence>
<dbReference type="AlphaFoldDB" id="A0A4R6RIV9"/>
<accession>A0A4R6RIV9</accession>
<gene>
    <name evidence="7" type="ORF">EV672_102157</name>
</gene>
<keyword evidence="4" id="KW-0904">Protein phosphatase</keyword>
<dbReference type="SMART" id="SM00226">
    <property type="entry name" value="LMWPc"/>
    <property type="match status" value="1"/>
</dbReference>
<comment type="similarity">
    <text evidence="1">Belongs to the low molecular weight phosphotyrosine protein phosphatase family.</text>
</comment>
<feature type="active site" description="Proton donor" evidence="5">
    <location>
        <position position="157"/>
    </location>
</feature>
<evidence type="ECO:0000256" key="3">
    <source>
        <dbReference type="ARBA" id="ARBA00022801"/>
    </source>
</evidence>
<feature type="domain" description="Phosphotyrosine protein phosphatase I" evidence="6">
    <location>
        <begin position="30"/>
        <end position="183"/>
    </location>
</feature>
<reference evidence="7 8" key="1">
    <citation type="submission" date="2019-03" db="EMBL/GenBank/DDBJ databases">
        <title>Genomic Encyclopedia of Type Strains, Phase IV (KMG-IV): sequencing the most valuable type-strain genomes for metagenomic binning, comparative biology and taxonomic classification.</title>
        <authorList>
            <person name="Goeker M."/>
        </authorList>
    </citation>
    <scope>NUCLEOTIDE SEQUENCE [LARGE SCALE GENOMIC DNA]</scope>
    <source>
        <strain evidence="7 8">DSM 11901</strain>
    </source>
</reference>
<evidence type="ECO:0000256" key="1">
    <source>
        <dbReference type="ARBA" id="ARBA00011063"/>
    </source>
</evidence>
<dbReference type="EMBL" id="SNXW01000002">
    <property type="protein sequence ID" value="TDP85807.1"/>
    <property type="molecule type" value="Genomic_DNA"/>
</dbReference>
<dbReference type="PANTHER" id="PTHR11717:SF7">
    <property type="entry name" value="LOW MOLECULAR WEIGHT PHOSPHOTYROSINE PROTEIN PHOSPHATASE"/>
    <property type="match status" value="1"/>
</dbReference>
<evidence type="ECO:0000313" key="7">
    <source>
        <dbReference type="EMBL" id="TDP85807.1"/>
    </source>
</evidence>
<evidence type="ECO:0000259" key="6">
    <source>
        <dbReference type="SMART" id="SM00226"/>
    </source>
</evidence>
<organism evidence="7 8">
    <name type="scientific">Aquabacterium commune</name>
    <dbReference type="NCBI Taxonomy" id="70586"/>
    <lineage>
        <taxon>Bacteria</taxon>
        <taxon>Pseudomonadati</taxon>
        <taxon>Pseudomonadota</taxon>
        <taxon>Betaproteobacteria</taxon>
        <taxon>Burkholderiales</taxon>
        <taxon>Aquabacterium</taxon>
    </lineage>
</organism>
<dbReference type="EC" id="3.1.3.48" evidence="2"/>
<evidence type="ECO:0000256" key="4">
    <source>
        <dbReference type="ARBA" id="ARBA00022912"/>
    </source>
</evidence>
<dbReference type="InterPro" id="IPR050438">
    <property type="entry name" value="LMW_PTPase"/>
</dbReference>
<dbReference type="GO" id="GO:0004725">
    <property type="term" value="F:protein tyrosine phosphatase activity"/>
    <property type="evidence" value="ECO:0007669"/>
    <property type="project" value="UniProtKB-EC"/>
</dbReference>
<dbReference type="Pfam" id="PF01451">
    <property type="entry name" value="LMWPc"/>
    <property type="match status" value="1"/>
</dbReference>
<dbReference type="Gene3D" id="3.40.50.2300">
    <property type="match status" value="1"/>
</dbReference>
<dbReference type="CDD" id="cd16343">
    <property type="entry name" value="LMWPTP"/>
    <property type="match status" value="1"/>
</dbReference>
<dbReference type="InterPro" id="IPR017867">
    <property type="entry name" value="Tyr_phospatase_low_mol_wt"/>
</dbReference>
<name>A0A4R6RIV9_9BURK</name>
<dbReference type="SUPFAM" id="SSF52788">
    <property type="entry name" value="Phosphotyrosine protein phosphatases I"/>
    <property type="match status" value="1"/>
</dbReference>